<dbReference type="EMBL" id="JAAMPC010000006">
    <property type="protein sequence ID" value="KAG2307782.1"/>
    <property type="molecule type" value="Genomic_DNA"/>
</dbReference>
<feature type="domain" description="At2g35280-like TPR" evidence="1">
    <location>
        <begin position="14"/>
        <end position="55"/>
    </location>
</feature>
<dbReference type="Proteomes" id="UP000886595">
    <property type="component" value="Unassembled WGS sequence"/>
</dbReference>
<protein>
    <recommendedName>
        <fullName evidence="1">At2g35280-like TPR domain-containing protein</fullName>
    </recommendedName>
</protein>
<dbReference type="Pfam" id="PF23310">
    <property type="entry name" value="TPR_27"/>
    <property type="match status" value="1"/>
</dbReference>
<dbReference type="AlphaFoldDB" id="A0A8X8AQD5"/>
<organism evidence="2 3">
    <name type="scientific">Brassica carinata</name>
    <name type="common">Ethiopian mustard</name>
    <name type="synonym">Abyssinian cabbage</name>
    <dbReference type="NCBI Taxonomy" id="52824"/>
    <lineage>
        <taxon>Eukaryota</taxon>
        <taxon>Viridiplantae</taxon>
        <taxon>Streptophyta</taxon>
        <taxon>Embryophyta</taxon>
        <taxon>Tracheophyta</taxon>
        <taxon>Spermatophyta</taxon>
        <taxon>Magnoliopsida</taxon>
        <taxon>eudicotyledons</taxon>
        <taxon>Gunneridae</taxon>
        <taxon>Pentapetalae</taxon>
        <taxon>rosids</taxon>
        <taxon>malvids</taxon>
        <taxon>Brassicales</taxon>
        <taxon>Brassicaceae</taxon>
        <taxon>Brassiceae</taxon>
        <taxon>Brassica</taxon>
    </lineage>
</organism>
<reference evidence="2 3" key="1">
    <citation type="submission" date="2020-02" db="EMBL/GenBank/DDBJ databases">
        <authorList>
            <person name="Ma Q."/>
            <person name="Huang Y."/>
            <person name="Song X."/>
            <person name="Pei D."/>
        </authorList>
    </citation>
    <scope>NUCLEOTIDE SEQUENCE [LARGE SCALE GENOMIC DNA]</scope>
    <source>
        <strain evidence="2">Sxm20200214</strain>
        <tissue evidence="2">Leaf</tissue>
    </source>
</reference>
<dbReference type="InterPro" id="IPR057136">
    <property type="entry name" value="At2g35280_TPR_dom"/>
</dbReference>
<keyword evidence="3" id="KW-1185">Reference proteome</keyword>
<proteinExistence type="predicted"/>
<gene>
    <name evidence="2" type="ORF">Bca52824_027530</name>
</gene>
<dbReference type="OrthoDB" id="1865546at2759"/>
<comment type="caution">
    <text evidence="2">The sequence shown here is derived from an EMBL/GenBank/DDBJ whole genome shotgun (WGS) entry which is preliminary data.</text>
</comment>
<evidence type="ECO:0000259" key="1">
    <source>
        <dbReference type="Pfam" id="PF23310"/>
    </source>
</evidence>
<accession>A0A8X8AQD5</accession>
<evidence type="ECO:0000313" key="2">
    <source>
        <dbReference type="EMBL" id="KAG2307782.1"/>
    </source>
</evidence>
<name>A0A8X8AQD5_BRACI</name>
<sequence>MSLADLPDDVLATILEYYFVKPRVTGMNNLKMAADAGHCEGMYLYGMALINEKQLTEGSYYIEKLWTERGDEHKGIPWL</sequence>
<evidence type="ECO:0000313" key="3">
    <source>
        <dbReference type="Proteomes" id="UP000886595"/>
    </source>
</evidence>